<reference evidence="3 4" key="1">
    <citation type="submission" date="2018-04" db="EMBL/GenBank/DDBJ databases">
        <title>Genomic Encyclopedia of Type Strains, Phase IV (KMG-IV): sequencing the most valuable type-strain genomes for metagenomic binning, comparative biology and taxonomic classification.</title>
        <authorList>
            <person name="Goeker M."/>
        </authorList>
    </citation>
    <scope>NUCLEOTIDE SEQUENCE [LARGE SCALE GENOMIC DNA]</scope>
    <source>
        <strain evidence="3 4">DSM 20705</strain>
    </source>
</reference>
<dbReference type="PANTHER" id="PTHR30121">
    <property type="entry name" value="UNCHARACTERIZED PROTEIN YJGR-RELATED"/>
    <property type="match status" value="1"/>
</dbReference>
<name>A0A2U1DN40_9FIRM</name>
<proteinExistence type="predicted"/>
<evidence type="ECO:0000313" key="3">
    <source>
        <dbReference type="EMBL" id="PVY89106.1"/>
    </source>
</evidence>
<keyword evidence="4" id="KW-1185">Reference proteome</keyword>
<evidence type="ECO:0000256" key="1">
    <source>
        <dbReference type="SAM" id="MobiDB-lite"/>
    </source>
</evidence>
<dbReference type="PANTHER" id="PTHR30121:SF6">
    <property type="entry name" value="SLR6007 PROTEIN"/>
    <property type="match status" value="1"/>
</dbReference>
<protein>
    <recommendedName>
        <fullName evidence="2">Helicase HerA-like C-terminal domain-containing protein</fullName>
    </recommendedName>
</protein>
<dbReference type="AlphaFoldDB" id="A0A2U1DN40"/>
<feature type="domain" description="Helicase HerA-like C-terminal" evidence="2">
    <location>
        <begin position="8"/>
        <end position="505"/>
    </location>
</feature>
<dbReference type="EMBL" id="QEKV01000011">
    <property type="protein sequence ID" value="PVY89106.1"/>
    <property type="molecule type" value="Genomic_DNA"/>
</dbReference>
<dbReference type="InterPro" id="IPR033186">
    <property type="entry name" value="HerA_C"/>
</dbReference>
<dbReference type="Pfam" id="PF05872">
    <property type="entry name" value="HerA_C"/>
    <property type="match status" value="1"/>
</dbReference>
<dbReference type="Proteomes" id="UP000245793">
    <property type="component" value="Unassembled WGS sequence"/>
</dbReference>
<evidence type="ECO:0000259" key="2">
    <source>
        <dbReference type="Pfam" id="PF05872"/>
    </source>
</evidence>
<dbReference type="InterPro" id="IPR027417">
    <property type="entry name" value="P-loop_NTPase"/>
</dbReference>
<gene>
    <name evidence="3" type="ORF">C7381_11135</name>
</gene>
<comment type="caution">
    <text evidence="3">The sequence shown here is derived from an EMBL/GenBank/DDBJ whole genome shotgun (WGS) entry which is preliminary data.</text>
</comment>
<dbReference type="RefSeq" id="WP_116480526.1">
    <property type="nucleotide sequence ID" value="NZ_QEKV01000011.1"/>
</dbReference>
<sequence>MTDILIGKGESQVFLKTEMLNRHGLIAGATGTGKTTTLKVIAERASMLGIPVFIPDVKGDLYGLHIAGEENEKINERLNFIGDNSFNFQSFPVQSWDILEDLGVPIRATVSDLGPILLSNLLELNDVQMGILNIAFKVADERGLLILDFKDLKSVLNYISENSNELRAEYGNISPQSVGAINRALLVLENEGAEKFFGEPALDVNDLIKKTTDGKGVINILNSKVLFQRPKLYTTFLLWFLSEIYEILPEVGDLEIPKMLFFFDEAHLIFSQGSKVLKDKLLQVIKLIRSKGVGVFFVTQSPGDIPEDVLSQLGNKIQHALRAFTPKDRKMIKDTAMNFRENPNLDIESALTNMKSGEALVSCLDEKGLPQVTEKALIMPPMSSFGTMSEEDIRDFSNSSILMSKYKDVIDRESAYEVLLAEKKRIDAEKEKLEQEKERIKAEELSRKEQERLKKEEERLERERKKNRSELEKFGGRVINSMIGTASRKIGNELVRGIFGTLLGKK</sequence>
<dbReference type="InterPro" id="IPR051162">
    <property type="entry name" value="T4SS_component"/>
</dbReference>
<dbReference type="SUPFAM" id="SSF52540">
    <property type="entry name" value="P-loop containing nucleoside triphosphate hydrolases"/>
    <property type="match status" value="1"/>
</dbReference>
<accession>A0A2U1DN40</accession>
<feature type="region of interest" description="Disordered" evidence="1">
    <location>
        <begin position="431"/>
        <end position="468"/>
    </location>
</feature>
<organism evidence="3 4">
    <name type="scientific">Ezakiella coagulans</name>
    <dbReference type="NCBI Taxonomy" id="46507"/>
    <lineage>
        <taxon>Bacteria</taxon>
        <taxon>Bacillati</taxon>
        <taxon>Bacillota</taxon>
        <taxon>Tissierellia</taxon>
        <taxon>Ezakiella</taxon>
    </lineage>
</organism>
<evidence type="ECO:0000313" key="4">
    <source>
        <dbReference type="Proteomes" id="UP000245793"/>
    </source>
</evidence>
<dbReference type="Gene3D" id="3.40.50.300">
    <property type="entry name" value="P-loop containing nucleotide triphosphate hydrolases"/>
    <property type="match status" value="2"/>
</dbReference>